<protein>
    <submittedName>
        <fullName evidence="1">Uncharacterized protein</fullName>
    </submittedName>
</protein>
<proteinExistence type="predicted"/>
<organism evidence="1">
    <name type="scientific">Anguilla anguilla</name>
    <name type="common">European freshwater eel</name>
    <name type="synonym">Muraena anguilla</name>
    <dbReference type="NCBI Taxonomy" id="7936"/>
    <lineage>
        <taxon>Eukaryota</taxon>
        <taxon>Metazoa</taxon>
        <taxon>Chordata</taxon>
        <taxon>Craniata</taxon>
        <taxon>Vertebrata</taxon>
        <taxon>Euteleostomi</taxon>
        <taxon>Actinopterygii</taxon>
        <taxon>Neopterygii</taxon>
        <taxon>Teleostei</taxon>
        <taxon>Anguilliformes</taxon>
        <taxon>Anguillidae</taxon>
        <taxon>Anguilla</taxon>
    </lineage>
</organism>
<reference evidence="1" key="2">
    <citation type="journal article" date="2015" name="Fish Shellfish Immunol.">
        <title>Early steps in the European eel (Anguilla anguilla)-Vibrio vulnificus interaction in the gills: Role of the RtxA13 toxin.</title>
        <authorList>
            <person name="Callol A."/>
            <person name="Pajuelo D."/>
            <person name="Ebbesson L."/>
            <person name="Teles M."/>
            <person name="MacKenzie S."/>
            <person name="Amaro C."/>
        </authorList>
    </citation>
    <scope>NUCLEOTIDE SEQUENCE</scope>
</reference>
<evidence type="ECO:0000313" key="1">
    <source>
        <dbReference type="EMBL" id="JAH75594.1"/>
    </source>
</evidence>
<dbReference type="AlphaFoldDB" id="A0A0E9VBW0"/>
<name>A0A0E9VBW0_ANGAN</name>
<dbReference type="EMBL" id="GBXM01032983">
    <property type="protein sequence ID" value="JAH75594.1"/>
    <property type="molecule type" value="Transcribed_RNA"/>
</dbReference>
<accession>A0A0E9VBW0</accession>
<reference evidence="1" key="1">
    <citation type="submission" date="2014-11" db="EMBL/GenBank/DDBJ databases">
        <authorList>
            <person name="Amaro Gonzalez C."/>
        </authorList>
    </citation>
    <scope>NUCLEOTIDE SEQUENCE</scope>
</reference>
<sequence>MCFSHELLMLMFMIISAHLC</sequence>